<dbReference type="OrthoDB" id="6133291at2759"/>
<dbReference type="KEGG" id="sliu:111360282"/>
<feature type="region of interest" description="Disordered" evidence="1">
    <location>
        <begin position="94"/>
        <end position="120"/>
    </location>
</feature>
<protein>
    <submittedName>
        <fullName evidence="3">Uncharacterized protein LOC111360282</fullName>
    </submittedName>
</protein>
<keyword evidence="2" id="KW-1185">Reference proteome</keyword>
<dbReference type="Proteomes" id="UP000301870">
    <property type="component" value="Chromosome 3"/>
</dbReference>
<reference evidence="3" key="1">
    <citation type="submission" date="2025-08" db="UniProtKB">
        <authorList>
            <consortium name="RefSeq"/>
        </authorList>
    </citation>
    <scope>IDENTIFICATION</scope>
    <source>
        <strain evidence="3">Ishihara</strain>
        <tissue evidence="3">Whole body</tissue>
    </source>
</reference>
<feature type="compositionally biased region" description="Basic and acidic residues" evidence="1">
    <location>
        <begin position="94"/>
        <end position="112"/>
    </location>
</feature>
<gene>
    <name evidence="3" type="primary">LOC111360282</name>
</gene>
<evidence type="ECO:0000256" key="1">
    <source>
        <dbReference type="SAM" id="MobiDB-lite"/>
    </source>
</evidence>
<dbReference type="RefSeq" id="XP_022831945.1">
    <property type="nucleotide sequence ID" value="XM_022976177.1"/>
</dbReference>
<evidence type="ECO:0000313" key="2">
    <source>
        <dbReference type="Proteomes" id="UP000301870"/>
    </source>
</evidence>
<evidence type="ECO:0000313" key="3">
    <source>
        <dbReference type="RefSeq" id="XP_022831945.1"/>
    </source>
</evidence>
<dbReference type="GeneID" id="111360282"/>
<name>A0A9J7J0S5_SPOLT</name>
<organism evidence="2 3">
    <name type="scientific">Spodoptera litura</name>
    <name type="common">Asian cotton leafworm</name>
    <dbReference type="NCBI Taxonomy" id="69820"/>
    <lineage>
        <taxon>Eukaryota</taxon>
        <taxon>Metazoa</taxon>
        <taxon>Ecdysozoa</taxon>
        <taxon>Arthropoda</taxon>
        <taxon>Hexapoda</taxon>
        <taxon>Insecta</taxon>
        <taxon>Pterygota</taxon>
        <taxon>Neoptera</taxon>
        <taxon>Endopterygota</taxon>
        <taxon>Lepidoptera</taxon>
        <taxon>Glossata</taxon>
        <taxon>Ditrysia</taxon>
        <taxon>Noctuoidea</taxon>
        <taxon>Noctuidae</taxon>
        <taxon>Amphipyrinae</taxon>
        <taxon>Spodoptera</taxon>
    </lineage>
</organism>
<sequence length="153" mass="18074">MTSNISKSDILRWMKIIGPKPIYLDHWDLVWYQKPDWPKSLLARIPERDKDPLNHIPIYDPPVEHCYEYQTPRKFRIQANIPEEAQLIWMEHRPGSASRIEPKKTEGQVEKAKVKKSKKRDTRLLPKKVVLDGLSGKELILARRKMPKKKFLA</sequence>
<accession>A0A9J7J0S5</accession>
<proteinExistence type="predicted"/>
<dbReference type="AlphaFoldDB" id="A0A9J7J0S5"/>